<dbReference type="WBParaSite" id="MBELARI_LOCUS20887">
    <property type="protein sequence ID" value="MBELARI_LOCUS20887"/>
    <property type="gene ID" value="MBELARI_LOCUS20887"/>
</dbReference>
<dbReference type="PANTHER" id="PTHR14027">
    <property type="entry name" value="RNA POLYMERASE-ASSOCIATED PROTEIN CTR9"/>
    <property type="match status" value="1"/>
</dbReference>
<protein>
    <recommendedName>
        <fullName evidence="6">Tetratricopeptide repeat protein</fullName>
    </recommendedName>
</protein>
<dbReference type="PANTHER" id="PTHR14027:SF2">
    <property type="entry name" value="RNA POLYMERASE-ASSOCIATED PROTEIN CTR9 HOMOLOG"/>
    <property type="match status" value="1"/>
</dbReference>
<evidence type="ECO:0000256" key="1">
    <source>
        <dbReference type="ARBA" id="ARBA00022737"/>
    </source>
</evidence>
<evidence type="ECO:0000256" key="2">
    <source>
        <dbReference type="ARBA" id="ARBA00022803"/>
    </source>
</evidence>
<evidence type="ECO:0000313" key="5">
    <source>
        <dbReference type="WBParaSite" id="MBELARI_LOCUS20887"/>
    </source>
</evidence>
<keyword evidence="1" id="KW-0677">Repeat</keyword>
<keyword evidence="2 3" id="KW-0802">TPR repeat</keyword>
<dbReference type="GO" id="GO:0000993">
    <property type="term" value="F:RNA polymerase II complex binding"/>
    <property type="evidence" value="ECO:0007669"/>
    <property type="project" value="TreeGrafter"/>
</dbReference>
<keyword evidence="4" id="KW-1185">Reference proteome</keyword>
<accession>A0AAF3F2V0</accession>
<evidence type="ECO:0000256" key="3">
    <source>
        <dbReference type="PROSITE-ProRule" id="PRU00339"/>
    </source>
</evidence>
<proteinExistence type="predicted"/>
<dbReference type="GO" id="GO:0006368">
    <property type="term" value="P:transcription elongation by RNA polymerase II"/>
    <property type="evidence" value="ECO:0007669"/>
    <property type="project" value="TreeGrafter"/>
</dbReference>
<dbReference type="PROSITE" id="PS50005">
    <property type="entry name" value="TPR"/>
    <property type="match status" value="2"/>
</dbReference>
<dbReference type="Gene3D" id="1.25.40.10">
    <property type="entry name" value="Tetratricopeptide repeat domain"/>
    <property type="match status" value="1"/>
</dbReference>
<organism evidence="4 5">
    <name type="scientific">Mesorhabditis belari</name>
    <dbReference type="NCBI Taxonomy" id="2138241"/>
    <lineage>
        <taxon>Eukaryota</taxon>
        <taxon>Metazoa</taxon>
        <taxon>Ecdysozoa</taxon>
        <taxon>Nematoda</taxon>
        <taxon>Chromadorea</taxon>
        <taxon>Rhabditida</taxon>
        <taxon>Rhabditina</taxon>
        <taxon>Rhabditomorpha</taxon>
        <taxon>Rhabditoidea</taxon>
        <taxon>Rhabditidae</taxon>
        <taxon>Mesorhabditinae</taxon>
        <taxon>Mesorhabditis</taxon>
    </lineage>
</organism>
<dbReference type="InterPro" id="IPR011990">
    <property type="entry name" value="TPR-like_helical_dom_sf"/>
</dbReference>
<name>A0AAF3F2V0_9BILA</name>
<dbReference type="AlphaFoldDB" id="A0AAF3F2V0"/>
<dbReference type="InterPro" id="IPR031101">
    <property type="entry name" value="Ctr9"/>
</dbReference>
<evidence type="ECO:0008006" key="6">
    <source>
        <dbReference type="Google" id="ProtNLM"/>
    </source>
</evidence>
<dbReference type="Pfam" id="PF14559">
    <property type="entry name" value="TPR_19"/>
    <property type="match status" value="1"/>
</dbReference>
<reference evidence="5" key="1">
    <citation type="submission" date="2024-02" db="UniProtKB">
        <authorList>
            <consortium name="WormBaseParasite"/>
        </authorList>
    </citation>
    <scope>IDENTIFICATION</scope>
</reference>
<dbReference type="InterPro" id="IPR019734">
    <property type="entry name" value="TPR_rpt"/>
</dbReference>
<dbReference type="SMART" id="SM00028">
    <property type="entry name" value="TPR"/>
    <property type="match status" value="2"/>
</dbReference>
<feature type="repeat" description="TPR" evidence="3">
    <location>
        <begin position="54"/>
        <end position="87"/>
    </location>
</feature>
<dbReference type="SUPFAM" id="SSF48452">
    <property type="entry name" value="TPR-like"/>
    <property type="match status" value="1"/>
</dbReference>
<dbReference type="GO" id="GO:0006355">
    <property type="term" value="P:regulation of DNA-templated transcription"/>
    <property type="evidence" value="ECO:0007669"/>
    <property type="project" value="InterPro"/>
</dbReference>
<sequence length="199" mass="22592">MEQADEQFNFVVNTSPDNIPATLGRACIAFQKKDYKTALLHYKKALKLKPDCAPDVRLGIGHCLVRLGKLDKARIAFERCLEMDKHNISAMATLAIMDNNLNTPEGVQQAVNRFNYAYKLEQNHPIVLNHLANRRRQKNGILGHKKDMLTRLLTIWPDDVEALIDLAQLTEHIGAQKSLVSYQYAAKILTEREEVEVEA</sequence>
<feature type="repeat" description="TPR" evidence="3">
    <location>
        <begin position="19"/>
        <end position="52"/>
    </location>
</feature>
<dbReference type="Proteomes" id="UP000887575">
    <property type="component" value="Unassembled WGS sequence"/>
</dbReference>
<dbReference type="GO" id="GO:0016593">
    <property type="term" value="C:Cdc73/Paf1 complex"/>
    <property type="evidence" value="ECO:0007669"/>
    <property type="project" value="TreeGrafter"/>
</dbReference>
<evidence type="ECO:0000313" key="4">
    <source>
        <dbReference type="Proteomes" id="UP000887575"/>
    </source>
</evidence>